<evidence type="ECO:0000256" key="5">
    <source>
        <dbReference type="ARBA" id="ARBA00022833"/>
    </source>
</evidence>
<dbReference type="InterPro" id="IPR058533">
    <property type="entry name" value="Cation_efflux_TM"/>
</dbReference>
<keyword evidence="7 9" id="KW-0472">Membrane</keyword>
<keyword evidence="3" id="KW-0813">Transport</keyword>
<keyword evidence="6 9" id="KW-1133">Transmembrane helix</keyword>
<feature type="domain" description="Cation efflux protein transmembrane" evidence="10">
    <location>
        <begin position="65"/>
        <end position="373"/>
    </location>
</feature>
<gene>
    <name evidence="12" type="ORF">RUM44_007552</name>
</gene>
<evidence type="ECO:0000259" key="10">
    <source>
        <dbReference type="Pfam" id="PF01545"/>
    </source>
</evidence>
<name>A0ABR1BAR1_POLSC</name>
<evidence type="ECO:0000256" key="2">
    <source>
        <dbReference type="ARBA" id="ARBA00008873"/>
    </source>
</evidence>
<evidence type="ECO:0000256" key="7">
    <source>
        <dbReference type="ARBA" id="ARBA00023136"/>
    </source>
</evidence>
<dbReference type="Pfam" id="PF01545">
    <property type="entry name" value="Cation_efflux"/>
    <property type="match status" value="1"/>
</dbReference>
<dbReference type="Proteomes" id="UP001359485">
    <property type="component" value="Unassembled WGS sequence"/>
</dbReference>
<protein>
    <recommendedName>
        <fullName evidence="14">Zinc transporter 1</fullName>
    </recommendedName>
</protein>
<comment type="subcellular location">
    <subcellularLocation>
        <location evidence="1">Membrane</location>
        <topology evidence="1">Multi-pass membrane protein</topology>
    </subcellularLocation>
</comment>
<proteinExistence type="inferred from homology"/>
<evidence type="ECO:0000313" key="13">
    <source>
        <dbReference type="Proteomes" id="UP001359485"/>
    </source>
</evidence>
<comment type="similarity">
    <text evidence="2">Belongs to the cation diffusion facilitator (CDF) transporter (TC 2.A.4) family. SLC30A subfamily.</text>
</comment>
<dbReference type="PANTHER" id="PTHR45820:SF4">
    <property type="entry name" value="ZINC TRANSPORTER 63C, ISOFORM F"/>
    <property type="match status" value="1"/>
</dbReference>
<dbReference type="NCBIfam" id="TIGR01297">
    <property type="entry name" value="CDF"/>
    <property type="match status" value="1"/>
</dbReference>
<keyword evidence="13" id="KW-1185">Reference proteome</keyword>
<feature type="transmembrane region" description="Helical" evidence="9">
    <location>
        <begin position="64"/>
        <end position="84"/>
    </location>
</feature>
<evidence type="ECO:0000256" key="8">
    <source>
        <dbReference type="SAM" id="MobiDB-lite"/>
    </source>
</evidence>
<comment type="caution">
    <text evidence="12">The sequence shown here is derived from an EMBL/GenBank/DDBJ whole genome shotgun (WGS) entry which is preliminary data.</text>
</comment>
<feature type="region of interest" description="Disordered" evidence="8">
    <location>
        <begin position="529"/>
        <end position="561"/>
    </location>
</feature>
<evidence type="ECO:0000256" key="9">
    <source>
        <dbReference type="SAM" id="Phobius"/>
    </source>
</evidence>
<dbReference type="EMBL" id="JAWJWF010000002">
    <property type="protein sequence ID" value="KAK6637138.1"/>
    <property type="molecule type" value="Genomic_DNA"/>
</dbReference>
<evidence type="ECO:0000259" key="11">
    <source>
        <dbReference type="Pfam" id="PF16916"/>
    </source>
</evidence>
<evidence type="ECO:0000313" key="12">
    <source>
        <dbReference type="EMBL" id="KAK6637138.1"/>
    </source>
</evidence>
<feature type="transmembrane region" description="Helical" evidence="9">
    <location>
        <begin position="296"/>
        <end position="316"/>
    </location>
</feature>
<dbReference type="PANTHER" id="PTHR45820">
    <property type="entry name" value="FI23527P1"/>
    <property type="match status" value="1"/>
</dbReference>
<evidence type="ECO:0000256" key="1">
    <source>
        <dbReference type="ARBA" id="ARBA00004141"/>
    </source>
</evidence>
<dbReference type="InterPro" id="IPR027470">
    <property type="entry name" value="Cation_efflux_CTD"/>
</dbReference>
<evidence type="ECO:0000256" key="4">
    <source>
        <dbReference type="ARBA" id="ARBA00022692"/>
    </source>
</evidence>
<keyword evidence="5" id="KW-0862">Zinc</keyword>
<feature type="transmembrane region" description="Helical" evidence="9">
    <location>
        <begin position="130"/>
        <end position="151"/>
    </location>
</feature>
<feature type="transmembrane region" description="Helical" evidence="9">
    <location>
        <begin position="166"/>
        <end position="185"/>
    </location>
</feature>
<reference evidence="12 13" key="1">
    <citation type="submission" date="2023-09" db="EMBL/GenBank/DDBJ databases">
        <title>Genomes of two closely related lineages of the louse Polyplax serrata with different host specificities.</title>
        <authorList>
            <person name="Martinu J."/>
            <person name="Tarabai H."/>
            <person name="Stefka J."/>
            <person name="Hypsa V."/>
        </authorList>
    </citation>
    <scope>NUCLEOTIDE SEQUENCE [LARGE SCALE GENOMIC DNA]</scope>
    <source>
        <strain evidence="12">98ZLc_SE</strain>
    </source>
</reference>
<accession>A0ABR1BAR1</accession>
<feature type="compositionally biased region" description="Polar residues" evidence="8">
    <location>
        <begin position="538"/>
        <end position="553"/>
    </location>
</feature>
<dbReference type="Gene3D" id="1.20.1510.10">
    <property type="entry name" value="Cation efflux protein transmembrane domain"/>
    <property type="match status" value="1"/>
</dbReference>
<evidence type="ECO:0008006" key="14">
    <source>
        <dbReference type="Google" id="ProtNLM"/>
    </source>
</evidence>
<dbReference type="InterPro" id="IPR002524">
    <property type="entry name" value="Cation_efflux"/>
</dbReference>
<sequence>MTPLRINTKDGQTFDNEMEWNEFRAFFQPKKLNLYSGVRPELPQTSHAVPWSEMGRYTGKKCRLISMFVLTAGYFFVELIVGYVTNSMALVADSFHMLSDVIALIVAYLSVKMSPKKWAKNTFGWARAEVLGALVNAVFLVALCFSIFVEACKRFIEVEKIHQPELVLIVGSVGLVVNIVGLGLFHDYSKKQVPGNLRTKTSVTPDALEQIHERRTGKALNEDAGKVAEPGKSGGWFKRKVTIAEHGNPMHSVAHDDINENDQNFKTPSSTLMEKKKNRGHSHNFRDASQMNMRGIFLHVLADALGSVVVVISALVSACYCNKNSNSGSVLTVIWKTDWDSKFYLDPALSLVLVVLILKSVWPLLLESALILLQTVPTHIQVDAIQRRLLDKVDGVLAVHEFHVWQLTGDRIIASAHIRCRNLSEYMKLAEKVKEFFHNEGIHSTTIQPEFLEINELPKGTSPASPDTKKNGACVLDCPKTEDQTCVLSTCCGPQGPELPSASGTSSYLCRQRCGSTASFSRIQELHSEMESGHLLSPNGNFSRKSSPQTYPKLNNKESRV</sequence>
<evidence type="ECO:0000256" key="3">
    <source>
        <dbReference type="ARBA" id="ARBA00022448"/>
    </source>
</evidence>
<organism evidence="12 13">
    <name type="scientific">Polyplax serrata</name>
    <name type="common">Common mouse louse</name>
    <dbReference type="NCBI Taxonomy" id="468196"/>
    <lineage>
        <taxon>Eukaryota</taxon>
        <taxon>Metazoa</taxon>
        <taxon>Ecdysozoa</taxon>
        <taxon>Arthropoda</taxon>
        <taxon>Hexapoda</taxon>
        <taxon>Insecta</taxon>
        <taxon>Pterygota</taxon>
        <taxon>Neoptera</taxon>
        <taxon>Paraneoptera</taxon>
        <taxon>Psocodea</taxon>
        <taxon>Troctomorpha</taxon>
        <taxon>Phthiraptera</taxon>
        <taxon>Anoplura</taxon>
        <taxon>Polyplacidae</taxon>
        <taxon>Polyplax</taxon>
    </lineage>
</organism>
<dbReference type="InterPro" id="IPR027469">
    <property type="entry name" value="Cation_efflux_TMD_sf"/>
</dbReference>
<evidence type="ECO:0000256" key="6">
    <source>
        <dbReference type="ARBA" id="ARBA00022989"/>
    </source>
</evidence>
<feature type="transmembrane region" description="Helical" evidence="9">
    <location>
        <begin position="90"/>
        <end position="109"/>
    </location>
</feature>
<feature type="domain" description="Cation efflux protein cytoplasmic" evidence="11">
    <location>
        <begin position="380"/>
        <end position="450"/>
    </location>
</feature>
<dbReference type="SUPFAM" id="SSF161111">
    <property type="entry name" value="Cation efflux protein transmembrane domain-like"/>
    <property type="match status" value="1"/>
</dbReference>
<keyword evidence="4 9" id="KW-0812">Transmembrane</keyword>
<dbReference type="Pfam" id="PF16916">
    <property type="entry name" value="ZT_dimer"/>
    <property type="match status" value="1"/>
</dbReference>
<feature type="transmembrane region" description="Helical" evidence="9">
    <location>
        <begin position="348"/>
        <end position="366"/>
    </location>
</feature>